<dbReference type="PANTHER" id="PTHR34294:SF1">
    <property type="entry name" value="TRANSCRIPTIONAL REGULATOR LSRR"/>
    <property type="match status" value="1"/>
</dbReference>
<dbReference type="AlphaFoldDB" id="A0A849AII0"/>
<sequence>MPIESTSSDRALLAGVARRFYLQDQSKIEIGRELGLSRFKVARLLDAARARGIVRIDILGEPQVDYRLSERLAEQLGLAAAVVVRPDTEQTVQELRRDIGAMAARELTRIVTERDVLGLPWSRTVSATVAALEQLPRVPVVQLSGALAIPDVETPVDVVRSAANLSHGTAHHFYAPLVAADADSAHMLRRQPGVADALDRVPDVTVAVVGVGGWASGESTLYDLATPAERDAMTTAGAIGEISGVFIDAGGNPVDGDLADRIITLSADQLRGIPDVIGLVLGAPRADVVRAAVRGGYVNRLVVDRPLAEALLHELPTR</sequence>
<dbReference type="RefSeq" id="WP_171157082.1">
    <property type="nucleotide sequence ID" value="NZ_JABENB010000002.1"/>
</dbReference>
<proteinExistence type="inferred from homology"/>
<evidence type="ECO:0000256" key="1">
    <source>
        <dbReference type="ARBA" id="ARBA00010466"/>
    </source>
</evidence>
<evidence type="ECO:0000256" key="4">
    <source>
        <dbReference type="ARBA" id="ARBA00023163"/>
    </source>
</evidence>
<dbReference type="Gene3D" id="1.10.10.10">
    <property type="entry name" value="Winged helix-like DNA-binding domain superfamily/Winged helix DNA-binding domain"/>
    <property type="match status" value="1"/>
</dbReference>
<evidence type="ECO:0000313" key="6">
    <source>
        <dbReference type="EMBL" id="NNG40634.1"/>
    </source>
</evidence>
<dbReference type="Pfam" id="PF04198">
    <property type="entry name" value="Sugar-bind"/>
    <property type="match status" value="1"/>
</dbReference>
<evidence type="ECO:0000256" key="3">
    <source>
        <dbReference type="ARBA" id="ARBA00023125"/>
    </source>
</evidence>
<dbReference type="InterPro" id="IPR051054">
    <property type="entry name" value="SorC_transcr_regulators"/>
</dbReference>
<dbReference type="EMBL" id="JABENB010000002">
    <property type="protein sequence ID" value="NNG40634.1"/>
    <property type="molecule type" value="Genomic_DNA"/>
</dbReference>
<feature type="domain" description="Sugar-binding" evidence="5">
    <location>
        <begin position="66"/>
        <end position="312"/>
    </location>
</feature>
<dbReference type="GO" id="GO:0030246">
    <property type="term" value="F:carbohydrate binding"/>
    <property type="evidence" value="ECO:0007669"/>
    <property type="project" value="InterPro"/>
</dbReference>
<keyword evidence="2" id="KW-0805">Transcription regulation</keyword>
<dbReference type="InterPro" id="IPR036388">
    <property type="entry name" value="WH-like_DNA-bd_sf"/>
</dbReference>
<comment type="similarity">
    <text evidence="1">Belongs to the SorC transcriptional regulatory family.</text>
</comment>
<evidence type="ECO:0000259" key="5">
    <source>
        <dbReference type="Pfam" id="PF04198"/>
    </source>
</evidence>
<gene>
    <name evidence="6" type="ORF">HJ588_15315</name>
</gene>
<comment type="caution">
    <text evidence="6">The sequence shown here is derived from an EMBL/GenBank/DDBJ whole genome shotgun (WGS) entry which is preliminary data.</text>
</comment>
<name>A0A849AII0_9MICO</name>
<organism evidence="6 7">
    <name type="scientific">Flexivirga aerilata</name>
    <dbReference type="NCBI Taxonomy" id="1656889"/>
    <lineage>
        <taxon>Bacteria</taxon>
        <taxon>Bacillati</taxon>
        <taxon>Actinomycetota</taxon>
        <taxon>Actinomycetes</taxon>
        <taxon>Micrococcales</taxon>
        <taxon>Dermacoccaceae</taxon>
        <taxon>Flexivirga</taxon>
    </lineage>
</organism>
<protein>
    <submittedName>
        <fullName evidence="6">Transcriptional regulator</fullName>
    </submittedName>
</protein>
<keyword evidence="3" id="KW-0238">DNA-binding</keyword>
<dbReference type="SUPFAM" id="SSF100950">
    <property type="entry name" value="NagB/RpiA/CoA transferase-like"/>
    <property type="match status" value="1"/>
</dbReference>
<dbReference type="Gene3D" id="3.40.50.1360">
    <property type="match status" value="1"/>
</dbReference>
<keyword evidence="4" id="KW-0804">Transcription</keyword>
<evidence type="ECO:0000256" key="2">
    <source>
        <dbReference type="ARBA" id="ARBA00023015"/>
    </source>
</evidence>
<dbReference type="Proteomes" id="UP000557772">
    <property type="component" value="Unassembled WGS sequence"/>
</dbReference>
<dbReference type="GO" id="GO:0003677">
    <property type="term" value="F:DNA binding"/>
    <property type="evidence" value="ECO:0007669"/>
    <property type="project" value="UniProtKB-KW"/>
</dbReference>
<evidence type="ECO:0000313" key="7">
    <source>
        <dbReference type="Proteomes" id="UP000557772"/>
    </source>
</evidence>
<reference evidence="6 7" key="1">
    <citation type="submission" date="2020-05" db="EMBL/GenBank/DDBJ databases">
        <title>Flexivirga sp. ID2601S isolated from air conditioner.</title>
        <authorList>
            <person name="Kim D.H."/>
        </authorList>
    </citation>
    <scope>NUCLEOTIDE SEQUENCE [LARGE SCALE GENOMIC DNA]</scope>
    <source>
        <strain evidence="6 7">ID2601S</strain>
    </source>
</reference>
<dbReference type="PANTHER" id="PTHR34294">
    <property type="entry name" value="TRANSCRIPTIONAL REGULATOR-RELATED"/>
    <property type="match status" value="1"/>
</dbReference>
<accession>A0A849AII0</accession>
<keyword evidence="7" id="KW-1185">Reference proteome</keyword>
<dbReference type="InterPro" id="IPR007324">
    <property type="entry name" value="Sugar-bd_dom_put"/>
</dbReference>
<dbReference type="InterPro" id="IPR037171">
    <property type="entry name" value="NagB/RpiA_transferase-like"/>
</dbReference>